<feature type="binding site" evidence="10">
    <location>
        <position position="55"/>
    </location>
    <ligand>
        <name>Mg(2+)</name>
        <dbReference type="ChEBI" id="CHEBI:18420"/>
        <label>1</label>
    </ligand>
</feature>
<evidence type="ECO:0000313" key="14">
    <source>
        <dbReference type="EMBL" id="SSD59030.1"/>
    </source>
</evidence>
<keyword evidence="3 10" id="KW-0479">Metal-binding</keyword>
<evidence type="ECO:0000256" key="4">
    <source>
        <dbReference type="ARBA" id="ARBA00022771"/>
    </source>
</evidence>
<feature type="binding site" evidence="10">
    <location>
        <position position="343"/>
    </location>
    <ligand>
        <name>Mg(2+)</name>
        <dbReference type="ChEBI" id="CHEBI:18420"/>
        <label>1</label>
    </ligand>
</feature>
<dbReference type="InterPro" id="IPR004808">
    <property type="entry name" value="AP_endonuc_1"/>
</dbReference>
<feature type="binding site" evidence="10">
    <location>
        <position position="342"/>
    </location>
    <ligand>
        <name>Mg(2+)</name>
        <dbReference type="ChEBI" id="CHEBI:18420"/>
        <label>1</label>
    </ligand>
</feature>
<dbReference type="Proteomes" id="UP000262825">
    <property type="component" value="Unassembled WGS sequence"/>
</dbReference>
<keyword evidence="4 12" id="KW-0863">Zinc-finger</keyword>
<feature type="active site" description="Proton donor/acceptor" evidence="9">
    <location>
        <position position="222"/>
    </location>
</feature>
<feature type="active site" evidence="9">
    <location>
        <position position="181"/>
    </location>
</feature>
<protein>
    <recommendedName>
        <fullName evidence="2">DNA-(apurinic or apyrimidinic site) endonuclease 2</fullName>
    </recommendedName>
</protein>
<dbReference type="AlphaFoldDB" id="A0A376B4I4"/>
<keyword evidence="10" id="KW-0464">Manganese</keyword>
<dbReference type="PANTHER" id="PTHR22748:SF4">
    <property type="entry name" value="DNA-(APURINIC OR APYRIMIDINIC SITE) ENDONUCLEASE 2"/>
    <property type="match status" value="1"/>
</dbReference>
<keyword evidence="15" id="KW-1185">Reference proteome</keyword>
<dbReference type="GO" id="GO:0006284">
    <property type="term" value="P:base-excision repair"/>
    <property type="evidence" value="ECO:0007669"/>
    <property type="project" value="TreeGrafter"/>
</dbReference>
<dbReference type="GO" id="GO:0016829">
    <property type="term" value="F:lyase activity"/>
    <property type="evidence" value="ECO:0007669"/>
    <property type="project" value="UniProtKB-KW"/>
</dbReference>
<dbReference type="EMBL" id="UFAJ01000079">
    <property type="protein sequence ID" value="SSD59030.1"/>
    <property type="molecule type" value="Genomic_DNA"/>
</dbReference>
<keyword evidence="14" id="KW-0456">Lyase</keyword>
<dbReference type="VEuPathDB" id="FungiDB:SCODWIG_00791"/>
<evidence type="ECO:0000256" key="6">
    <source>
        <dbReference type="ARBA" id="ARBA00022833"/>
    </source>
</evidence>
<feature type="binding site" evidence="10">
    <location>
        <position position="19"/>
    </location>
    <ligand>
        <name>Mg(2+)</name>
        <dbReference type="ChEBI" id="CHEBI:18420"/>
        <label>1</label>
    </ligand>
</feature>
<dbReference type="Pfam" id="PF03372">
    <property type="entry name" value="Exo_endo_phos"/>
    <property type="match status" value="1"/>
</dbReference>
<keyword evidence="5" id="KW-0378">Hydrolase</keyword>
<comment type="cofactor">
    <cofactor evidence="10">
        <name>Mg(2+)</name>
        <dbReference type="ChEBI" id="CHEBI:18420"/>
    </cofactor>
    <cofactor evidence="10">
        <name>Mn(2+)</name>
        <dbReference type="ChEBI" id="CHEBI:29035"/>
    </cofactor>
    <text evidence="10">Probably binds two magnesium or manganese ions per subunit.</text>
</comment>
<dbReference type="OrthoDB" id="391817at2759"/>
<evidence type="ECO:0000256" key="12">
    <source>
        <dbReference type="PROSITE-ProRule" id="PRU01343"/>
    </source>
</evidence>
<feature type="site" description="Important for catalytic activity" evidence="11">
    <location>
        <position position="317"/>
    </location>
</feature>
<evidence type="ECO:0000256" key="2">
    <source>
        <dbReference type="ARBA" id="ARBA00013541"/>
    </source>
</evidence>
<evidence type="ECO:0000259" key="13">
    <source>
        <dbReference type="PROSITE" id="PS51999"/>
    </source>
</evidence>
<evidence type="ECO:0000256" key="11">
    <source>
        <dbReference type="PIRSR" id="PIRSR604808-3"/>
    </source>
</evidence>
<dbReference type="Gene3D" id="3.60.10.10">
    <property type="entry name" value="Endonuclease/exonuclease/phosphatase"/>
    <property type="match status" value="1"/>
</dbReference>
<evidence type="ECO:0000256" key="8">
    <source>
        <dbReference type="ARBA" id="ARBA00023242"/>
    </source>
</evidence>
<feature type="binding site" evidence="10">
    <location>
        <position position="222"/>
    </location>
    <ligand>
        <name>Mg(2+)</name>
        <dbReference type="ChEBI" id="CHEBI:18420"/>
        <label>1</label>
    </ligand>
</feature>
<feature type="binding site" evidence="10">
    <location>
        <position position="224"/>
    </location>
    <ligand>
        <name>Mg(2+)</name>
        <dbReference type="ChEBI" id="CHEBI:18420"/>
        <label>1</label>
    </ligand>
</feature>
<dbReference type="GO" id="GO:0003906">
    <property type="term" value="F:DNA-(apurinic or apyrimidinic site) endonuclease activity"/>
    <property type="evidence" value="ECO:0007669"/>
    <property type="project" value="TreeGrafter"/>
</dbReference>
<sequence length="506" mass="57467">MEFCHKKNSPGDVRLVTFNVNGIKTFFQYHPFNKMHNSLELVFDFFNADIITFQELKTSKDIIYKWGKINGYHSFITIPKSKRGYSGVGCWIKKITDVKNPLYNILQVVKAEEGITGYLNVPNNSSGSAKTYRQDPSSSLGGYEKIDDAIFGDIDTLLKLDQEGRCVMIELSCNTIIISCYCPANSMRTEVGESFRMNFLKVLFQRIRNFYTMGKNVILMGDINVARDIIDSAESMDTFIIPKNRGLNENDFINYINKTTPSRKLFNSQLIDSKLPSENSILLDSTRYIQGYQRLKMYTVWNTILNTRPINYGTRLDYILVTKNLRDDLQNADICPEILGSDHCPVFADIALKPKPDCNSVPDNGLPPQTPKLECKYYYKLGTSDITTMFSKLQRGTTPTASKTKSNSKKVGKPIRIDGFFKTGKTKSIANIHKLIKTNKNPPMMPRETLKQQQLGMFDKNDIPLCKHGEKATLKTSKTDKNPGKKFWACSQPPNASCGYFQWAPT</sequence>
<evidence type="ECO:0000256" key="3">
    <source>
        <dbReference type="ARBA" id="ARBA00022723"/>
    </source>
</evidence>
<evidence type="ECO:0000256" key="5">
    <source>
        <dbReference type="ARBA" id="ARBA00022801"/>
    </source>
</evidence>
<evidence type="ECO:0000256" key="1">
    <source>
        <dbReference type="ARBA" id="ARBA00007092"/>
    </source>
</evidence>
<dbReference type="InterPro" id="IPR036691">
    <property type="entry name" value="Endo/exonu/phosph_ase_sf"/>
</dbReference>
<evidence type="ECO:0000256" key="9">
    <source>
        <dbReference type="PIRSR" id="PIRSR604808-1"/>
    </source>
</evidence>
<dbReference type="InterPro" id="IPR005135">
    <property type="entry name" value="Endo/exonuclease/phosphatase"/>
</dbReference>
<keyword evidence="8" id="KW-0539">Nucleus</keyword>
<dbReference type="PROSITE" id="PS51999">
    <property type="entry name" value="ZF_GRF"/>
    <property type="match status" value="1"/>
</dbReference>
<keyword evidence="7 10" id="KW-0460">Magnesium</keyword>
<dbReference type="PANTHER" id="PTHR22748">
    <property type="entry name" value="AP ENDONUCLEASE"/>
    <property type="match status" value="1"/>
</dbReference>
<feature type="site" description="Interaction with DNA substrate" evidence="11">
    <location>
        <position position="343"/>
    </location>
</feature>
<dbReference type="GO" id="GO:0005634">
    <property type="term" value="C:nucleus"/>
    <property type="evidence" value="ECO:0007669"/>
    <property type="project" value="TreeGrafter"/>
</dbReference>
<feature type="active site" description="Proton acceptor" evidence="9">
    <location>
        <position position="343"/>
    </location>
</feature>
<evidence type="ECO:0000313" key="15">
    <source>
        <dbReference type="Proteomes" id="UP000262825"/>
    </source>
</evidence>
<accession>A0A376B4I4</accession>
<feature type="domain" description="GRF-type" evidence="13">
    <location>
        <begin position="466"/>
        <end position="506"/>
    </location>
</feature>
<organism evidence="14 15">
    <name type="scientific">Saccharomycodes ludwigii</name>
    <dbReference type="NCBI Taxonomy" id="36035"/>
    <lineage>
        <taxon>Eukaryota</taxon>
        <taxon>Fungi</taxon>
        <taxon>Dikarya</taxon>
        <taxon>Ascomycota</taxon>
        <taxon>Saccharomycotina</taxon>
        <taxon>Saccharomycetes</taxon>
        <taxon>Saccharomycodales</taxon>
        <taxon>Saccharomycodaceae</taxon>
        <taxon>Saccharomycodes</taxon>
    </lineage>
</organism>
<dbReference type="Pfam" id="PF06839">
    <property type="entry name" value="Zn_ribbon_GRF"/>
    <property type="match status" value="1"/>
</dbReference>
<feature type="site" description="Transition state stabilizer" evidence="11">
    <location>
        <position position="224"/>
    </location>
</feature>
<keyword evidence="6" id="KW-0862">Zinc</keyword>
<reference evidence="15" key="1">
    <citation type="submission" date="2018-06" db="EMBL/GenBank/DDBJ databases">
        <authorList>
            <person name="Guldener U."/>
        </authorList>
    </citation>
    <scope>NUCLEOTIDE SEQUENCE [LARGE SCALE GENOMIC DNA]</scope>
    <source>
        <strain evidence="15">UTAD17</strain>
    </source>
</reference>
<dbReference type="GO" id="GO:0008311">
    <property type="term" value="F:double-stranded DNA 3'-5' DNA exonuclease activity"/>
    <property type="evidence" value="ECO:0007669"/>
    <property type="project" value="TreeGrafter"/>
</dbReference>
<dbReference type="InterPro" id="IPR010666">
    <property type="entry name" value="Znf_GRF"/>
</dbReference>
<evidence type="ECO:0000256" key="10">
    <source>
        <dbReference type="PIRSR" id="PIRSR604808-2"/>
    </source>
</evidence>
<evidence type="ECO:0000256" key="7">
    <source>
        <dbReference type="ARBA" id="ARBA00022842"/>
    </source>
</evidence>
<dbReference type="GO" id="GO:0008081">
    <property type="term" value="F:phosphoric diester hydrolase activity"/>
    <property type="evidence" value="ECO:0007669"/>
    <property type="project" value="TreeGrafter"/>
</dbReference>
<name>A0A376B4I4_9ASCO</name>
<dbReference type="PROSITE" id="PS51435">
    <property type="entry name" value="AP_NUCLEASE_F1_4"/>
    <property type="match status" value="1"/>
</dbReference>
<proteinExistence type="inferred from homology"/>
<comment type="similarity">
    <text evidence="1">Belongs to the DNA repair enzymes AP/ExoA family.</text>
</comment>
<gene>
    <name evidence="14" type="ORF">SCODWIG_00791</name>
</gene>
<dbReference type="GO" id="GO:0008270">
    <property type="term" value="F:zinc ion binding"/>
    <property type="evidence" value="ECO:0007669"/>
    <property type="project" value="UniProtKB-KW"/>
</dbReference>
<dbReference type="SUPFAM" id="SSF56219">
    <property type="entry name" value="DNase I-like"/>
    <property type="match status" value="1"/>
</dbReference>